<dbReference type="AlphaFoldDB" id="A0A8X6SPR9"/>
<organism evidence="2 3">
    <name type="scientific">Trichonephila clavipes</name>
    <name type="common">Golden silk orbweaver</name>
    <name type="synonym">Nephila clavipes</name>
    <dbReference type="NCBI Taxonomy" id="2585209"/>
    <lineage>
        <taxon>Eukaryota</taxon>
        <taxon>Metazoa</taxon>
        <taxon>Ecdysozoa</taxon>
        <taxon>Arthropoda</taxon>
        <taxon>Chelicerata</taxon>
        <taxon>Arachnida</taxon>
        <taxon>Araneae</taxon>
        <taxon>Araneomorphae</taxon>
        <taxon>Entelegynae</taxon>
        <taxon>Araneoidea</taxon>
        <taxon>Nephilidae</taxon>
        <taxon>Trichonephila</taxon>
    </lineage>
</organism>
<evidence type="ECO:0000313" key="2">
    <source>
        <dbReference type="EMBL" id="GFY12201.1"/>
    </source>
</evidence>
<accession>A0A8X6SPR9</accession>
<name>A0A8X6SPR9_TRICX</name>
<reference evidence="2" key="1">
    <citation type="submission" date="2020-08" db="EMBL/GenBank/DDBJ databases">
        <title>Multicomponent nature underlies the extraordinary mechanical properties of spider dragline silk.</title>
        <authorList>
            <person name="Kono N."/>
            <person name="Nakamura H."/>
            <person name="Mori M."/>
            <person name="Yoshida Y."/>
            <person name="Ohtoshi R."/>
            <person name="Malay A.D."/>
            <person name="Moran D.A.P."/>
            <person name="Tomita M."/>
            <person name="Numata K."/>
            <person name="Arakawa K."/>
        </authorList>
    </citation>
    <scope>NUCLEOTIDE SEQUENCE</scope>
</reference>
<dbReference type="Proteomes" id="UP000887159">
    <property type="component" value="Unassembled WGS sequence"/>
</dbReference>
<keyword evidence="1" id="KW-0732">Signal</keyword>
<evidence type="ECO:0008006" key="4">
    <source>
        <dbReference type="Google" id="ProtNLM"/>
    </source>
</evidence>
<sequence>MHLTCTLWLILPLAATFNSKLFHVIPTYEEFEFRRGMSVTVRTIPAVAIPEVQIIPNTQVVCRLMVLSNEAHCWRETLPPLLNRLVTAKQLRGP</sequence>
<gene>
    <name evidence="2" type="ORF">TNCV_4934901</name>
</gene>
<evidence type="ECO:0000313" key="3">
    <source>
        <dbReference type="Proteomes" id="UP000887159"/>
    </source>
</evidence>
<comment type="caution">
    <text evidence="2">The sequence shown here is derived from an EMBL/GenBank/DDBJ whole genome shotgun (WGS) entry which is preliminary data.</text>
</comment>
<proteinExistence type="predicted"/>
<keyword evidence="3" id="KW-1185">Reference proteome</keyword>
<protein>
    <recommendedName>
        <fullName evidence="4">Secreted protein</fullName>
    </recommendedName>
</protein>
<feature type="signal peptide" evidence="1">
    <location>
        <begin position="1"/>
        <end position="16"/>
    </location>
</feature>
<feature type="chain" id="PRO_5036477191" description="Secreted protein" evidence="1">
    <location>
        <begin position="17"/>
        <end position="94"/>
    </location>
</feature>
<dbReference type="EMBL" id="BMAU01021311">
    <property type="protein sequence ID" value="GFY12201.1"/>
    <property type="molecule type" value="Genomic_DNA"/>
</dbReference>
<evidence type="ECO:0000256" key="1">
    <source>
        <dbReference type="SAM" id="SignalP"/>
    </source>
</evidence>